<proteinExistence type="predicted"/>
<dbReference type="EMBL" id="CP000245">
    <property type="protein sequence ID" value="AEG93982.1"/>
    <property type="molecule type" value="Genomic_DNA"/>
</dbReference>
<dbReference type="CDD" id="cd00075">
    <property type="entry name" value="HATPase"/>
    <property type="match status" value="1"/>
</dbReference>
<feature type="domain" description="Histidine kinase" evidence="14">
    <location>
        <begin position="227"/>
        <end position="442"/>
    </location>
</feature>
<evidence type="ECO:0000256" key="5">
    <source>
        <dbReference type="ARBA" id="ARBA00022679"/>
    </source>
</evidence>
<evidence type="ECO:0000256" key="2">
    <source>
        <dbReference type="ARBA" id="ARBA00004141"/>
    </source>
</evidence>
<evidence type="ECO:0000256" key="11">
    <source>
        <dbReference type="ARBA" id="ARBA00023012"/>
    </source>
</evidence>
<keyword evidence="7" id="KW-0547">Nucleotide-binding</keyword>
<keyword evidence="17" id="KW-1185">Reference proteome</keyword>
<name>F5Y5U8_RAMTT</name>
<dbReference type="InterPro" id="IPR036097">
    <property type="entry name" value="HisK_dim/P_sf"/>
</dbReference>
<dbReference type="Proteomes" id="UP000008385">
    <property type="component" value="Chromosome"/>
</dbReference>
<evidence type="ECO:0000256" key="13">
    <source>
        <dbReference type="SAM" id="Phobius"/>
    </source>
</evidence>
<dbReference type="InterPro" id="IPR005467">
    <property type="entry name" value="His_kinase_dom"/>
</dbReference>
<dbReference type="GO" id="GO:0005886">
    <property type="term" value="C:plasma membrane"/>
    <property type="evidence" value="ECO:0007669"/>
    <property type="project" value="TreeGrafter"/>
</dbReference>
<dbReference type="KEGG" id="rta:Rta_28790"/>
<evidence type="ECO:0000313" key="16">
    <source>
        <dbReference type="EMBL" id="AEG93982.1"/>
    </source>
</evidence>
<dbReference type="PRINTS" id="PR00344">
    <property type="entry name" value="BCTRLSENSOR"/>
</dbReference>
<dbReference type="SMART" id="SM00387">
    <property type="entry name" value="HATPase_c"/>
    <property type="match status" value="1"/>
</dbReference>
<keyword evidence="4" id="KW-0597">Phosphoprotein</keyword>
<keyword evidence="10 13" id="KW-1133">Transmembrane helix</keyword>
<evidence type="ECO:0000256" key="3">
    <source>
        <dbReference type="ARBA" id="ARBA00012438"/>
    </source>
</evidence>
<accession>F5Y5U8</accession>
<dbReference type="EC" id="2.7.13.3" evidence="3"/>
<dbReference type="PROSITE" id="PS50885">
    <property type="entry name" value="HAMP"/>
    <property type="match status" value="1"/>
</dbReference>
<keyword evidence="9" id="KW-0067">ATP-binding</keyword>
<dbReference type="SMART" id="SM00388">
    <property type="entry name" value="HisKA"/>
    <property type="match status" value="1"/>
</dbReference>
<reference evidence="16 17" key="2">
    <citation type="journal article" date="2011" name="PLoS ONE">
        <title>The Cyst-Dividing Bacterium Ramlibacter tataouinensis TTB310 Genome Reveals a Well-Stocked Toolbox for Adaptation to a Desert Environment.</title>
        <authorList>
            <person name="De Luca G."/>
            <person name="Barakat M."/>
            <person name="Ortet P."/>
            <person name="Fochesato S."/>
            <person name="Jourlin-Castelli C."/>
            <person name="Ansaldi M."/>
            <person name="Py B."/>
            <person name="Fichant G."/>
            <person name="Coutinho P.M."/>
            <person name="Voulhoux R."/>
            <person name="Bastien O."/>
            <person name="Marechal E."/>
            <person name="Henrissat B."/>
            <person name="Quentin Y."/>
            <person name="Noirot P."/>
            <person name="Filloux A."/>
            <person name="Mejean V."/>
            <person name="Dubow M.S."/>
            <person name="Barras F."/>
            <person name="Barbe V."/>
            <person name="Weissenbach J."/>
            <person name="Mihalcescu I."/>
            <person name="Vermeglio A."/>
            <person name="Achouak W."/>
            <person name="Heulin T."/>
        </authorList>
    </citation>
    <scope>NUCLEOTIDE SEQUENCE [LARGE SCALE GENOMIC DNA]</scope>
    <source>
        <strain evidence="17">ATCC BAA-407 / DSM 14655 / LMG 21543 / TTB310</strain>
    </source>
</reference>
<sequence>MTSAAARPHSLRRRLLGLVLAAILLAALGLGAATYRGALRQADALFDLHLQQMAQALRWGVPLGGLADGAADDGIEVLIQIWGLDGTLVFRSGPSPLPPRAVLGYSDAEVDGRRWRIYTLHTPMQTVQIAQDRDARQARARALALQATLPMALLAPLLMLAVGWIITRSLAPVERMRRQVAARADDDLSPLPEQGLPQEVRPLVHELNLLFGRVDAAFAAQKNFVADAAHELRSPLAALRLQVQALRRASDDASGREAAIARLQQGIERAIRLVGQMLVLARQEAGGEAAPVQPVALQALLQEAIGAALPQATARGIDLGLAAVEPATVQGRAQELLILLNNLVDNAIKYAPPGGRVDLGLALEDGAPVLTVEDSGPGIPEDQRERAFDRFHRLGSADEAAGSGLGLAIVRAIAQRHGASVRLDASARLGGLRAEVRWPRRP</sequence>
<dbReference type="STRING" id="365046.Rta_28790"/>
<evidence type="ECO:0000256" key="12">
    <source>
        <dbReference type="ARBA" id="ARBA00023136"/>
    </source>
</evidence>
<dbReference type="OrthoDB" id="8554694at2"/>
<evidence type="ECO:0000256" key="6">
    <source>
        <dbReference type="ARBA" id="ARBA00022692"/>
    </source>
</evidence>
<dbReference type="Pfam" id="PF08521">
    <property type="entry name" value="2CSK_N"/>
    <property type="match status" value="1"/>
</dbReference>
<dbReference type="Gene3D" id="3.30.565.10">
    <property type="entry name" value="Histidine kinase-like ATPase, C-terminal domain"/>
    <property type="match status" value="1"/>
</dbReference>
<dbReference type="PATRIC" id="fig|365046.3.peg.2950"/>
<organism evidence="16 17">
    <name type="scientific">Ramlibacter tataouinensis (strain ATCC BAA-407 / DSM 14655 / LMG 21543 / TTB310)</name>
    <dbReference type="NCBI Taxonomy" id="365046"/>
    <lineage>
        <taxon>Bacteria</taxon>
        <taxon>Pseudomonadati</taxon>
        <taxon>Pseudomonadota</taxon>
        <taxon>Betaproteobacteria</taxon>
        <taxon>Burkholderiales</taxon>
        <taxon>Comamonadaceae</taxon>
        <taxon>Ramlibacter</taxon>
    </lineage>
</organism>
<keyword evidence="11" id="KW-0902">Two-component regulatory system</keyword>
<evidence type="ECO:0000313" key="17">
    <source>
        <dbReference type="Proteomes" id="UP000008385"/>
    </source>
</evidence>
<keyword evidence="5" id="KW-0808">Transferase</keyword>
<dbReference type="Pfam" id="PF00512">
    <property type="entry name" value="HisKA"/>
    <property type="match status" value="1"/>
</dbReference>
<dbReference type="InterPro" id="IPR003660">
    <property type="entry name" value="HAMP_dom"/>
</dbReference>
<evidence type="ECO:0000256" key="9">
    <source>
        <dbReference type="ARBA" id="ARBA00022840"/>
    </source>
</evidence>
<dbReference type="RefSeq" id="WP_013902213.1">
    <property type="nucleotide sequence ID" value="NC_015677.1"/>
</dbReference>
<gene>
    <name evidence="16" type="ordered locus">Rta_28790</name>
</gene>
<dbReference type="PANTHER" id="PTHR45436:SF14">
    <property type="entry name" value="SENSOR PROTEIN QSEC"/>
    <property type="match status" value="1"/>
</dbReference>
<evidence type="ECO:0000256" key="8">
    <source>
        <dbReference type="ARBA" id="ARBA00022777"/>
    </source>
</evidence>
<evidence type="ECO:0000256" key="1">
    <source>
        <dbReference type="ARBA" id="ARBA00000085"/>
    </source>
</evidence>
<evidence type="ECO:0000259" key="14">
    <source>
        <dbReference type="PROSITE" id="PS50109"/>
    </source>
</evidence>
<dbReference type="eggNOG" id="COG2205">
    <property type="taxonomic scope" value="Bacteria"/>
</dbReference>
<evidence type="ECO:0000256" key="7">
    <source>
        <dbReference type="ARBA" id="ARBA00022741"/>
    </source>
</evidence>
<dbReference type="InterPro" id="IPR036890">
    <property type="entry name" value="HATPase_C_sf"/>
</dbReference>
<dbReference type="InterPro" id="IPR003661">
    <property type="entry name" value="HisK_dim/P_dom"/>
</dbReference>
<reference evidence="17" key="1">
    <citation type="submission" date="2006-01" db="EMBL/GenBank/DDBJ databases">
        <title>Genome of the cyst-dividing bacterium Ramlibacter tataouinensis.</title>
        <authorList>
            <person name="Barakat M."/>
            <person name="Ortet P."/>
            <person name="De Luca G."/>
            <person name="Jourlin-Castelli C."/>
            <person name="Ansaldi M."/>
            <person name="Py B."/>
            <person name="Fichant G."/>
            <person name="Coutinho P."/>
            <person name="Voulhoux R."/>
            <person name="Bastien O."/>
            <person name="Roy S."/>
            <person name="Marechal E."/>
            <person name="Henrissat B."/>
            <person name="Quentin Y."/>
            <person name="Noirot P."/>
            <person name="Filloux A."/>
            <person name="Mejean V."/>
            <person name="DuBow M."/>
            <person name="Barras F."/>
            <person name="Heulin T."/>
        </authorList>
    </citation>
    <scope>NUCLEOTIDE SEQUENCE [LARGE SCALE GENOMIC DNA]</scope>
    <source>
        <strain evidence="17">ATCC BAA-407 / DSM 14655 / LMG 21543 / TTB310</strain>
    </source>
</reference>
<dbReference type="GO" id="GO:0000155">
    <property type="term" value="F:phosphorelay sensor kinase activity"/>
    <property type="evidence" value="ECO:0007669"/>
    <property type="project" value="InterPro"/>
</dbReference>
<evidence type="ECO:0000256" key="4">
    <source>
        <dbReference type="ARBA" id="ARBA00022553"/>
    </source>
</evidence>
<dbReference type="InterPro" id="IPR013727">
    <property type="entry name" value="2CSK_N"/>
</dbReference>
<keyword evidence="6 13" id="KW-0812">Transmembrane</keyword>
<feature type="domain" description="HAMP" evidence="15">
    <location>
        <begin position="167"/>
        <end position="219"/>
    </location>
</feature>
<dbReference type="CDD" id="cd00082">
    <property type="entry name" value="HisKA"/>
    <property type="match status" value="1"/>
</dbReference>
<comment type="subcellular location">
    <subcellularLocation>
        <location evidence="2">Membrane</location>
        <topology evidence="2">Multi-pass membrane protein</topology>
    </subcellularLocation>
</comment>
<evidence type="ECO:0000256" key="10">
    <source>
        <dbReference type="ARBA" id="ARBA00022989"/>
    </source>
</evidence>
<dbReference type="InterPro" id="IPR003594">
    <property type="entry name" value="HATPase_dom"/>
</dbReference>
<dbReference type="PANTHER" id="PTHR45436">
    <property type="entry name" value="SENSOR HISTIDINE KINASE YKOH"/>
    <property type="match status" value="1"/>
</dbReference>
<dbReference type="PROSITE" id="PS51318">
    <property type="entry name" value="TAT"/>
    <property type="match status" value="1"/>
</dbReference>
<protein>
    <recommendedName>
        <fullName evidence="3">histidine kinase</fullName>
        <ecNumber evidence="3">2.7.13.3</ecNumber>
    </recommendedName>
</protein>
<keyword evidence="12 13" id="KW-0472">Membrane</keyword>
<keyword evidence="8 16" id="KW-0418">Kinase</keyword>
<dbReference type="AlphaFoldDB" id="F5Y5U8"/>
<evidence type="ECO:0000259" key="15">
    <source>
        <dbReference type="PROSITE" id="PS50885"/>
    </source>
</evidence>
<dbReference type="SUPFAM" id="SSF55874">
    <property type="entry name" value="ATPase domain of HSP90 chaperone/DNA topoisomerase II/histidine kinase"/>
    <property type="match status" value="1"/>
</dbReference>
<comment type="catalytic activity">
    <reaction evidence="1">
        <text>ATP + protein L-histidine = ADP + protein N-phospho-L-histidine.</text>
        <dbReference type="EC" id="2.7.13.3"/>
    </reaction>
</comment>
<feature type="transmembrane region" description="Helical" evidence="13">
    <location>
        <begin position="143"/>
        <end position="167"/>
    </location>
</feature>
<dbReference type="InterPro" id="IPR006311">
    <property type="entry name" value="TAT_signal"/>
</dbReference>
<dbReference type="GO" id="GO:0005524">
    <property type="term" value="F:ATP binding"/>
    <property type="evidence" value="ECO:0007669"/>
    <property type="project" value="UniProtKB-KW"/>
</dbReference>
<dbReference type="PROSITE" id="PS50109">
    <property type="entry name" value="HIS_KIN"/>
    <property type="match status" value="1"/>
</dbReference>
<dbReference type="InterPro" id="IPR050428">
    <property type="entry name" value="TCS_sensor_his_kinase"/>
</dbReference>
<dbReference type="Gene3D" id="1.10.287.130">
    <property type="match status" value="1"/>
</dbReference>
<dbReference type="InterPro" id="IPR004358">
    <property type="entry name" value="Sig_transdc_His_kin-like_C"/>
</dbReference>
<dbReference type="Pfam" id="PF02518">
    <property type="entry name" value="HATPase_c"/>
    <property type="match status" value="1"/>
</dbReference>
<dbReference type="HOGENOM" id="CLU_000445_89_37_4"/>
<dbReference type="SUPFAM" id="SSF47384">
    <property type="entry name" value="Homodimeric domain of signal transducing histidine kinase"/>
    <property type="match status" value="1"/>
</dbReference>